<reference evidence="1" key="1">
    <citation type="submission" date="2019-04" db="EMBL/GenBank/DDBJ databases">
        <title>Microbes associate with the intestines of laboratory mice.</title>
        <authorList>
            <person name="Navarre W."/>
            <person name="Wong E."/>
            <person name="Huang K."/>
            <person name="Tropini C."/>
            <person name="Ng K."/>
            <person name="Yu B."/>
        </authorList>
    </citation>
    <scope>NUCLEOTIDE SEQUENCE</scope>
    <source>
        <strain evidence="1">NM04_E33</strain>
    </source>
</reference>
<dbReference type="EMBL" id="SRYB01000007">
    <property type="protein sequence ID" value="TGY79292.1"/>
    <property type="molecule type" value="Genomic_DNA"/>
</dbReference>
<gene>
    <name evidence="1" type="ORF">E5331_06350</name>
</gene>
<keyword evidence="2" id="KW-1185">Reference proteome</keyword>
<accession>A0AC61RKF0</accession>
<dbReference type="Proteomes" id="UP000306319">
    <property type="component" value="Unassembled WGS sequence"/>
</dbReference>
<organism evidence="1 2">
    <name type="scientific">Lepagella muris</name>
    <dbReference type="NCBI Taxonomy" id="3032870"/>
    <lineage>
        <taxon>Bacteria</taxon>
        <taxon>Pseudomonadati</taxon>
        <taxon>Bacteroidota</taxon>
        <taxon>Bacteroidia</taxon>
        <taxon>Bacteroidales</taxon>
        <taxon>Muribaculaceae</taxon>
        <taxon>Lepagella</taxon>
    </lineage>
</organism>
<name>A0AC61RKF0_9BACT</name>
<proteinExistence type="predicted"/>
<evidence type="ECO:0000313" key="1">
    <source>
        <dbReference type="EMBL" id="TGY79292.1"/>
    </source>
</evidence>
<evidence type="ECO:0000313" key="2">
    <source>
        <dbReference type="Proteomes" id="UP000306319"/>
    </source>
</evidence>
<sequence length="152" mass="17952">MTKKLIGMNDRIVKVWFGDGRIYVLTETGVELSQPLEVFPALLYASSAEREQYYLWDDDRSIRWDIIDEDIHISHFYEREMVNYNNEVNMLLSRFPCLDIKAFAGYIGMHWTKLARFRYGVWTPSPDVLQRIRDGLSSIRKQITEVELPQLS</sequence>
<comment type="caution">
    <text evidence="1">The sequence shown here is derived from an EMBL/GenBank/DDBJ whole genome shotgun (WGS) entry which is preliminary data.</text>
</comment>
<protein>
    <submittedName>
        <fullName evidence="1">DUF2442 domain-containing protein</fullName>
    </submittedName>
</protein>